<accession>A0ABN4BS80</accession>
<dbReference type="InterPro" id="IPR029322">
    <property type="entry name" value="DUF4474"/>
</dbReference>
<gene>
    <name evidence="2" type="ORF">DEHRE_08055</name>
</gene>
<sequence length="300" mass="34561">MERLAVPAQGTGDPDLDQVIENAGYRYDPGQDIFYATLNPWQRNAGYCRIYDEVSAPTGMIIDCEPVYFEYDGKKWMIGFWKGQYDLVTGGEIGIYTGAFHFTLPGIFSGMFYKSADNDELLPMSFVLRKNGSVLFTRSEKHWWLTGFKLGEFSDPSELTMDIDLAFPNTAMRDAFLNGLRDAGYNDQEFYFSGNNVSFTFAKPHTVQPRTRKPSTDRLIQAKNKLLCDKYQEITGPYRTMQDKMKAIESLAPQLYQTVLRLGKSKEFYELWMKVLILGLVGLFGYRRSRELFEHQRISE</sequence>
<keyword evidence="3" id="KW-1185">Reference proteome</keyword>
<name>A0ABN4BS80_DEHRP</name>
<evidence type="ECO:0000313" key="3">
    <source>
        <dbReference type="Proteomes" id="UP000018934"/>
    </source>
</evidence>
<feature type="domain" description="DUF4474" evidence="1">
    <location>
        <begin position="16"/>
        <end position="256"/>
    </location>
</feature>
<evidence type="ECO:0000259" key="1">
    <source>
        <dbReference type="Pfam" id="PF14751"/>
    </source>
</evidence>
<dbReference type="Pfam" id="PF14751">
    <property type="entry name" value="DUF4474"/>
    <property type="match status" value="1"/>
</dbReference>
<evidence type="ECO:0000313" key="2">
    <source>
        <dbReference type="EMBL" id="AHF10034.1"/>
    </source>
</evidence>
<organism evidence="2 3">
    <name type="scientific">Dehalobacter restrictus (strain DSM 9455 / PER-K23)</name>
    <dbReference type="NCBI Taxonomy" id="871738"/>
    <lineage>
        <taxon>Bacteria</taxon>
        <taxon>Bacillati</taxon>
        <taxon>Bacillota</taxon>
        <taxon>Clostridia</taxon>
        <taxon>Eubacteriales</taxon>
        <taxon>Desulfitobacteriaceae</taxon>
        <taxon>Dehalobacter</taxon>
    </lineage>
</organism>
<protein>
    <recommendedName>
        <fullName evidence="1">DUF4474 domain-containing protein</fullName>
    </recommendedName>
</protein>
<proteinExistence type="predicted"/>
<dbReference type="Proteomes" id="UP000018934">
    <property type="component" value="Chromosome"/>
</dbReference>
<reference evidence="2 3" key="1">
    <citation type="journal article" date="2013" name="Stand. Genomic Sci.">
        <title>Complete genome sequence of Dehalobacter restrictus PER-K23(T.).</title>
        <authorList>
            <person name="Kruse T."/>
            <person name="Maillard J."/>
            <person name="Goodwin L."/>
            <person name="Woyke T."/>
            <person name="Teshima H."/>
            <person name="Bruce D."/>
            <person name="Detter C."/>
            <person name="Tapia R."/>
            <person name="Han C."/>
            <person name="Huntemann M."/>
            <person name="Wei C.L."/>
            <person name="Han J."/>
            <person name="Chen A."/>
            <person name="Kyrpides N."/>
            <person name="Szeto E."/>
            <person name="Markowitz V."/>
            <person name="Ivanova N."/>
            <person name="Pagani I."/>
            <person name="Pati A."/>
            <person name="Pitluck S."/>
            <person name="Nolan M."/>
            <person name="Holliger C."/>
            <person name="Smidt H."/>
        </authorList>
    </citation>
    <scope>NUCLEOTIDE SEQUENCE [LARGE SCALE GENOMIC DNA]</scope>
    <source>
        <strain evidence="3">DSM 9455</strain>
    </source>
</reference>
<dbReference type="EMBL" id="CP007033">
    <property type="protein sequence ID" value="AHF10034.1"/>
    <property type="molecule type" value="Genomic_DNA"/>
</dbReference>